<gene>
    <name evidence="1" type="ORF">VC83_03543</name>
</gene>
<dbReference type="Proteomes" id="UP000077154">
    <property type="component" value="Unassembled WGS sequence"/>
</dbReference>
<evidence type="ECO:0000313" key="1">
    <source>
        <dbReference type="EMBL" id="OAF60343.1"/>
    </source>
</evidence>
<protein>
    <submittedName>
        <fullName evidence="1">Uncharacterized protein</fullName>
    </submittedName>
</protein>
<organism evidence="1">
    <name type="scientific">Pseudogymnoascus destructans</name>
    <dbReference type="NCBI Taxonomy" id="655981"/>
    <lineage>
        <taxon>Eukaryota</taxon>
        <taxon>Fungi</taxon>
        <taxon>Dikarya</taxon>
        <taxon>Ascomycota</taxon>
        <taxon>Pezizomycotina</taxon>
        <taxon>Leotiomycetes</taxon>
        <taxon>Thelebolales</taxon>
        <taxon>Thelebolaceae</taxon>
        <taxon>Pseudogymnoascus</taxon>
    </lineage>
</organism>
<dbReference type="GeneID" id="36286619"/>
<sequence length="263" mass="29967">MDHFTGISQRESDIVCGWNDDLNCFQYRGDIKRFPPLAGNKGRGKNLIKPTKLREHDDIYPPIEEPVYQVSNESQGSADPRPRCCDQYDIPWQDLCLVNQIPLLNSLSSNIGRFDDVIITTVSDDDDEPHNKPGRVLECRVHPSGKQYLLVAWWFNRSMLAKACPKYEHYLTGKWPLKAGFKFILGCQFDVIDSDTVLQKVLNKGYFCTTMVYGGVYHKHEIFSPASDKDENLEIIGISGGSRKRKTELVRQQNLHSLLFGGV</sequence>
<dbReference type="RefSeq" id="XP_024325624.1">
    <property type="nucleotide sequence ID" value="XM_024467189.1"/>
</dbReference>
<dbReference type="VEuPathDB" id="FungiDB:GMDG_03320"/>
<proteinExistence type="predicted"/>
<dbReference type="AlphaFoldDB" id="A0A177AGN8"/>
<dbReference type="OrthoDB" id="3430124at2759"/>
<accession>A0A177AGN8</accession>
<reference evidence="1" key="1">
    <citation type="submission" date="2016-03" db="EMBL/GenBank/DDBJ databases">
        <title>Updated assembly of Pseudogymnoascus destructans, the fungus causing white-nose syndrome of bats.</title>
        <authorList>
            <person name="Palmer J.M."/>
            <person name="Drees K.P."/>
            <person name="Foster J.T."/>
            <person name="Lindner D.L."/>
        </authorList>
    </citation>
    <scope>NUCLEOTIDE SEQUENCE [LARGE SCALE GENOMIC DNA]</scope>
    <source>
        <strain evidence="1">20631-21</strain>
    </source>
</reference>
<dbReference type="EMBL" id="KV441391">
    <property type="protein sequence ID" value="OAF60343.1"/>
    <property type="molecule type" value="Genomic_DNA"/>
</dbReference>
<name>A0A177AGN8_9PEZI</name>